<keyword evidence="6 12" id="KW-0547">Nucleotide-binding</keyword>
<keyword evidence="9 12" id="KW-0460">Magnesium</keyword>
<feature type="binding site" evidence="12">
    <location>
        <position position="287"/>
    </location>
    <ligand>
        <name>K(+)</name>
        <dbReference type="ChEBI" id="CHEBI:29103"/>
    </ligand>
</feature>
<dbReference type="EC" id="2.7.1.15" evidence="2 12"/>
<feature type="binding site" evidence="12">
    <location>
        <position position="252"/>
    </location>
    <ligand>
        <name>substrate</name>
    </ligand>
</feature>
<feature type="domain" description="Carbohydrate kinase PfkB" evidence="13">
    <location>
        <begin position="2"/>
        <end position="293"/>
    </location>
</feature>
<feature type="binding site" evidence="12">
    <location>
        <begin position="11"/>
        <end position="13"/>
    </location>
    <ligand>
        <name>substrate</name>
    </ligand>
</feature>
<protein>
    <recommendedName>
        <fullName evidence="3 12">Ribokinase</fullName>
        <shortName evidence="12">RK</shortName>
        <ecNumber evidence="2 12">2.7.1.15</ecNumber>
    </recommendedName>
</protein>
<dbReference type="GO" id="GO:0004747">
    <property type="term" value="F:ribokinase activity"/>
    <property type="evidence" value="ECO:0007669"/>
    <property type="project" value="UniProtKB-EC"/>
</dbReference>
<feature type="binding site" evidence="12">
    <location>
        <position position="246"/>
    </location>
    <ligand>
        <name>K(+)</name>
        <dbReference type="ChEBI" id="CHEBI:29103"/>
    </ligand>
</feature>
<dbReference type="SUPFAM" id="SSF53613">
    <property type="entry name" value="Ribokinase-like"/>
    <property type="match status" value="1"/>
</dbReference>
<dbReference type="InterPro" id="IPR002173">
    <property type="entry name" value="Carboh/pur_kinase_PfkB_CS"/>
</dbReference>
<feature type="active site" description="Proton acceptor" evidence="12">
    <location>
        <position position="252"/>
    </location>
</feature>
<keyword evidence="15" id="KW-1185">Reference proteome</keyword>
<dbReference type="PROSITE" id="PS00583">
    <property type="entry name" value="PFKB_KINASES_1"/>
    <property type="match status" value="1"/>
</dbReference>
<comment type="caution">
    <text evidence="12">Lacks conserved residue(s) required for the propagation of feature annotation.</text>
</comment>
<feature type="binding site" evidence="12">
    <location>
        <position position="184"/>
    </location>
    <ligand>
        <name>ATP</name>
        <dbReference type="ChEBI" id="CHEBI:30616"/>
    </ligand>
</feature>
<evidence type="ECO:0000259" key="13">
    <source>
        <dbReference type="Pfam" id="PF00294"/>
    </source>
</evidence>
<dbReference type="NCBIfam" id="TIGR02152">
    <property type="entry name" value="D_ribokin_bact"/>
    <property type="match status" value="1"/>
</dbReference>
<comment type="catalytic activity">
    <reaction evidence="12">
        <text>D-ribose + ATP = D-ribose 5-phosphate + ADP + H(+)</text>
        <dbReference type="Rhea" id="RHEA:13697"/>
        <dbReference type="ChEBI" id="CHEBI:15378"/>
        <dbReference type="ChEBI" id="CHEBI:30616"/>
        <dbReference type="ChEBI" id="CHEBI:47013"/>
        <dbReference type="ChEBI" id="CHEBI:78346"/>
        <dbReference type="ChEBI" id="CHEBI:456216"/>
        <dbReference type="EC" id="2.7.1.15"/>
    </reaction>
</comment>
<feature type="binding site" evidence="12">
    <location>
        <position position="285"/>
    </location>
    <ligand>
        <name>K(+)</name>
        <dbReference type="ChEBI" id="CHEBI:29103"/>
    </ligand>
</feature>
<keyword evidence="7 12" id="KW-0418">Kinase</keyword>
<dbReference type="NCBIfam" id="NF008353">
    <property type="entry name" value="PRK11142.1"/>
    <property type="match status" value="1"/>
</dbReference>
<feature type="binding site" evidence="12">
    <location>
        <begin position="220"/>
        <end position="225"/>
    </location>
    <ligand>
        <name>ATP</name>
        <dbReference type="ChEBI" id="CHEBI:30616"/>
    </ligand>
</feature>
<keyword evidence="5 12" id="KW-0479">Metal-binding</keyword>
<reference evidence="14 15" key="1">
    <citation type="submission" date="2023-12" db="EMBL/GenBank/DDBJ databases">
        <title>Novel species of the genus Arcicella isolated from rivers.</title>
        <authorList>
            <person name="Lu H."/>
        </authorList>
    </citation>
    <scope>NUCLEOTIDE SEQUENCE [LARGE SCALE GENOMIC DNA]</scope>
    <source>
        <strain evidence="14 15">DC25W</strain>
    </source>
</reference>
<comment type="function">
    <text evidence="12">Catalyzes the phosphorylation of ribose at O-5 in a reaction requiring ATP and magnesium. The resulting D-ribose-5-phosphate can then be used either for sythesis of nucleotides, histidine, and tryptophan, or as a component of the pentose phosphate pathway.</text>
</comment>
<comment type="similarity">
    <text evidence="12">Belongs to the carbohydrate kinase PfkB family. Ribokinase subfamily.</text>
</comment>
<keyword evidence="12" id="KW-0963">Cytoplasm</keyword>
<proteinExistence type="inferred from homology"/>
<keyword evidence="11 12" id="KW-0119">Carbohydrate metabolism</keyword>
<evidence type="ECO:0000256" key="2">
    <source>
        <dbReference type="ARBA" id="ARBA00012035"/>
    </source>
</evidence>
<comment type="caution">
    <text evidence="14">The sequence shown here is derived from an EMBL/GenBank/DDBJ whole genome shotgun (WGS) entry which is preliminary data.</text>
</comment>
<evidence type="ECO:0000256" key="11">
    <source>
        <dbReference type="ARBA" id="ARBA00023277"/>
    </source>
</evidence>
<dbReference type="PANTHER" id="PTHR10584:SF166">
    <property type="entry name" value="RIBOKINASE"/>
    <property type="match status" value="1"/>
</dbReference>
<keyword evidence="4 12" id="KW-0808">Transferase</keyword>
<feature type="binding site" evidence="12">
    <location>
        <position position="282"/>
    </location>
    <ligand>
        <name>K(+)</name>
        <dbReference type="ChEBI" id="CHEBI:29103"/>
    </ligand>
</feature>
<comment type="cofactor">
    <cofactor evidence="12">
        <name>Mg(2+)</name>
        <dbReference type="ChEBI" id="CHEBI:18420"/>
    </cofactor>
    <text evidence="12">Requires a divalent cation, most likely magnesium in vivo, as an electrophilic catalyst to aid phosphoryl group transfer. It is the chelate of the metal and the nucleotide that is the actual substrate.</text>
</comment>
<evidence type="ECO:0000256" key="12">
    <source>
        <dbReference type="HAMAP-Rule" id="MF_01987"/>
    </source>
</evidence>
<comment type="activity regulation">
    <text evidence="12">Activated by a monovalent cation that binds near, but not in, the active site. The most likely occupant of the site in vivo is potassium. Ion binding induces a conformational change that may alter substrate affinity.</text>
</comment>
<dbReference type="InterPro" id="IPR002139">
    <property type="entry name" value="Ribo/fructo_kinase"/>
</dbReference>
<name>A0ABU5SL22_9BACT</name>
<feature type="binding site" evidence="12">
    <location>
        <position position="140"/>
    </location>
    <ligand>
        <name>substrate</name>
    </ligand>
</feature>
<dbReference type="InterPro" id="IPR011611">
    <property type="entry name" value="PfkB_dom"/>
</dbReference>
<accession>A0ABU5SL22</accession>
<evidence type="ECO:0000256" key="1">
    <source>
        <dbReference type="ARBA" id="ARBA00005380"/>
    </source>
</evidence>
<evidence type="ECO:0000256" key="3">
    <source>
        <dbReference type="ARBA" id="ARBA00016943"/>
    </source>
</evidence>
<evidence type="ECO:0000313" key="14">
    <source>
        <dbReference type="EMBL" id="MEA5427992.1"/>
    </source>
</evidence>
<feature type="binding site" evidence="12">
    <location>
        <position position="248"/>
    </location>
    <ligand>
        <name>K(+)</name>
        <dbReference type="ChEBI" id="CHEBI:29103"/>
    </ligand>
</feature>
<evidence type="ECO:0000256" key="6">
    <source>
        <dbReference type="ARBA" id="ARBA00022741"/>
    </source>
</evidence>
<evidence type="ECO:0000256" key="9">
    <source>
        <dbReference type="ARBA" id="ARBA00022842"/>
    </source>
</evidence>
<dbReference type="Gene3D" id="3.40.1190.20">
    <property type="match status" value="1"/>
</dbReference>
<feature type="binding site" evidence="12">
    <location>
        <begin position="251"/>
        <end position="252"/>
    </location>
    <ligand>
        <name>ATP</name>
        <dbReference type="ChEBI" id="CHEBI:30616"/>
    </ligand>
</feature>
<dbReference type="PRINTS" id="PR00990">
    <property type="entry name" value="RIBOKINASE"/>
</dbReference>
<feature type="binding site" evidence="12">
    <location>
        <position position="291"/>
    </location>
    <ligand>
        <name>K(+)</name>
        <dbReference type="ChEBI" id="CHEBI:29103"/>
    </ligand>
</feature>
<sequence>MGKIIIIGSSNTDMVIKAPKLPLPGETVMGGKFLMNPGGKGANQAVTSARLGCPTVFICKVGNDVFGKMALQQFEKEGIQTDFVFTDAEQPSGVALINVDMQGENCITVAPGANAFLSPANIDKASAIFEKDDLILMQLETPLETVEYVVNKFHQTEATIILNPAPATPLKEEILKYLTVITPNETEAEILTGISVVNEDGLRKAANILREKGVKNVVITRGSKGAYILSDEFEGMVASVKVEAVDTTAAGDCFNGALAVGLFEKMSLKEAVQFACKAAAASVKKMGAQSSIPYRKELMVS</sequence>
<dbReference type="Proteomes" id="UP001302222">
    <property type="component" value="Unassembled WGS sequence"/>
</dbReference>
<comment type="subunit">
    <text evidence="12">Homodimer.</text>
</comment>
<feature type="binding site" evidence="12">
    <location>
        <begin position="39"/>
        <end position="43"/>
    </location>
    <ligand>
        <name>substrate</name>
    </ligand>
</feature>
<comment type="similarity">
    <text evidence="1">Belongs to the carbohydrate kinase pfkB family.</text>
</comment>
<dbReference type="PANTHER" id="PTHR10584">
    <property type="entry name" value="SUGAR KINASE"/>
    <property type="match status" value="1"/>
</dbReference>
<organism evidence="14 15">
    <name type="scientific">Arcicella lustrica</name>
    <dbReference type="NCBI Taxonomy" id="2984196"/>
    <lineage>
        <taxon>Bacteria</taxon>
        <taxon>Pseudomonadati</taxon>
        <taxon>Bacteroidota</taxon>
        <taxon>Cytophagia</taxon>
        <taxon>Cytophagales</taxon>
        <taxon>Flectobacillaceae</taxon>
        <taxon>Arcicella</taxon>
    </lineage>
</organism>
<evidence type="ECO:0000256" key="4">
    <source>
        <dbReference type="ARBA" id="ARBA00022679"/>
    </source>
</evidence>
<dbReference type="InterPro" id="IPR029056">
    <property type="entry name" value="Ribokinase-like"/>
</dbReference>
<dbReference type="PROSITE" id="PS00584">
    <property type="entry name" value="PFKB_KINASES_2"/>
    <property type="match status" value="1"/>
</dbReference>
<dbReference type="Pfam" id="PF00294">
    <property type="entry name" value="PfkB"/>
    <property type="match status" value="1"/>
</dbReference>
<dbReference type="InterPro" id="IPR011877">
    <property type="entry name" value="Ribokinase"/>
</dbReference>
<evidence type="ECO:0000256" key="8">
    <source>
        <dbReference type="ARBA" id="ARBA00022840"/>
    </source>
</evidence>
<dbReference type="EMBL" id="JAYGIM010000011">
    <property type="protein sequence ID" value="MEA5427992.1"/>
    <property type="molecule type" value="Genomic_DNA"/>
</dbReference>
<comment type="subcellular location">
    <subcellularLocation>
        <location evidence="12">Cytoplasm</location>
    </subcellularLocation>
</comment>
<dbReference type="HAMAP" id="MF_01987">
    <property type="entry name" value="Ribokinase"/>
    <property type="match status" value="1"/>
</dbReference>
<gene>
    <name evidence="12 14" type="primary">rbsK</name>
    <name evidence="14" type="ORF">VB798_15470</name>
</gene>
<evidence type="ECO:0000256" key="7">
    <source>
        <dbReference type="ARBA" id="ARBA00022777"/>
    </source>
</evidence>
<evidence type="ECO:0000256" key="5">
    <source>
        <dbReference type="ARBA" id="ARBA00022723"/>
    </source>
</evidence>
<evidence type="ECO:0000256" key="10">
    <source>
        <dbReference type="ARBA" id="ARBA00022958"/>
    </source>
</evidence>
<evidence type="ECO:0000313" key="15">
    <source>
        <dbReference type="Proteomes" id="UP001302222"/>
    </source>
</evidence>
<keyword evidence="10 12" id="KW-0630">Potassium</keyword>
<comment type="pathway">
    <text evidence="12">Carbohydrate metabolism; D-ribose degradation; D-ribose 5-phosphate from beta-D-ribopyranose: step 2/2.</text>
</comment>
<dbReference type="CDD" id="cd01174">
    <property type="entry name" value="ribokinase"/>
    <property type="match status" value="1"/>
</dbReference>
<keyword evidence="8 12" id="KW-0067">ATP-binding</keyword>
<dbReference type="RefSeq" id="WP_323259903.1">
    <property type="nucleotide sequence ID" value="NZ_JAYGIM010000011.1"/>
</dbReference>